<dbReference type="RefSeq" id="WP_147014543.1">
    <property type="nucleotide sequence ID" value="NZ_VORB01000006.1"/>
</dbReference>
<protein>
    <submittedName>
        <fullName evidence="4">T9SS type A sorting domain-containing protein</fullName>
    </submittedName>
</protein>
<feature type="domain" description="Secretion system C-terminal sorting" evidence="3">
    <location>
        <begin position="380"/>
        <end position="443"/>
    </location>
</feature>
<proteinExistence type="predicted"/>
<feature type="chain" id="PRO_5022800109" evidence="2">
    <location>
        <begin position="24"/>
        <end position="450"/>
    </location>
</feature>
<feature type="signal peptide" evidence="2">
    <location>
        <begin position="1"/>
        <end position="23"/>
    </location>
</feature>
<dbReference type="NCBIfam" id="TIGR04183">
    <property type="entry name" value="Por_Secre_tail"/>
    <property type="match status" value="1"/>
</dbReference>
<keyword evidence="1 2" id="KW-0732">Signal</keyword>
<dbReference type="OrthoDB" id="9805017at2"/>
<gene>
    <name evidence="4" type="ORF">FRX97_07295</name>
</gene>
<dbReference type="Proteomes" id="UP000321168">
    <property type="component" value="Unassembled WGS sequence"/>
</dbReference>
<evidence type="ECO:0000256" key="2">
    <source>
        <dbReference type="SAM" id="SignalP"/>
    </source>
</evidence>
<reference evidence="4 5" key="1">
    <citation type="submission" date="2019-08" db="EMBL/GenBank/DDBJ databases">
        <title>Genome of Luteibaculum oceani JCM 18817.</title>
        <authorList>
            <person name="Bowman J.P."/>
        </authorList>
    </citation>
    <scope>NUCLEOTIDE SEQUENCE [LARGE SCALE GENOMIC DNA]</scope>
    <source>
        <strain evidence="4 5">JCM 18817</strain>
    </source>
</reference>
<sequence length="450" mass="51600">MKNLTLWASTALFAFVASTSISAQEISAQNLKENFKKLNRKGLIKNGNKSPRKASRLALDSMYFNEVELGQVTYSDIVTYEYDLTHKEVSKSAGYSEELGSREYYGFYENTFDVNGNIVHYKDFDFDNGVLSLGNEEIYTFENNLLIKTESNTYWETDTNSSRTFHFYVEGKNALDSVFTLYGDGKWYFTSKWTYEYSLSGKMTKANYFDDSNNGANPNYYDGYIYDGNDWLIEENNHHHDNSNPGNYTENWKTVYTRNVKGNILTSSDYYEGALEFIFEAEYSNNDFINGINLYNVDSTGKATKYGRYDFIDAMEMPYEQLLVDEWDYLPMDFNPGRINHIDFLMIDSLGLENKVGELRFYWSSKTVGISEIPTIDFTISPNPSSDFISVNLENNSTMDYTITDVAGRILKSGRIPAGYQIDIQRLKTGTYHLNVAVSNGKGSTTFIKQ</sequence>
<name>A0A5C6V255_9FLAO</name>
<dbReference type="Pfam" id="PF18962">
    <property type="entry name" value="Por_Secre_tail"/>
    <property type="match status" value="1"/>
</dbReference>
<evidence type="ECO:0000313" key="4">
    <source>
        <dbReference type="EMBL" id="TXC78516.1"/>
    </source>
</evidence>
<organism evidence="4 5">
    <name type="scientific">Luteibaculum oceani</name>
    <dbReference type="NCBI Taxonomy" id="1294296"/>
    <lineage>
        <taxon>Bacteria</taxon>
        <taxon>Pseudomonadati</taxon>
        <taxon>Bacteroidota</taxon>
        <taxon>Flavobacteriia</taxon>
        <taxon>Flavobacteriales</taxon>
        <taxon>Luteibaculaceae</taxon>
        <taxon>Luteibaculum</taxon>
    </lineage>
</organism>
<keyword evidence="5" id="KW-1185">Reference proteome</keyword>
<dbReference type="InterPro" id="IPR026444">
    <property type="entry name" value="Secre_tail"/>
</dbReference>
<dbReference type="EMBL" id="VORB01000006">
    <property type="protein sequence ID" value="TXC78516.1"/>
    <property type="molecule type" value="Genomic_DNA"/>
</dbReference>
<evidence type="ECO:0000259" key="3">
    <source>
        <dbReference type="Pfam" id="PF18962"/>
    </source>
</evidence>
<accession>A0A5C6V255</accession>
<evidence type="ECO:0000313" key="5">
    <source>
        <dbReference type="Proteomes" id="UP000321168"/>
    </source>
</evidence>
<evidence type="ECO:0000256" key="1">
    <source>
        <dbReference type="ARBA" id="ARBA00022729"/>
    </source>
</evidence>
<dbReference type="AlphaFoldDB" id="A0A5C6V255"/>
<comment type="caution">
    <text evidence="4">The sequence shown here is derived from an EMBL/GenBank/DDBJ whole genome shotgun (WGS) entry which is preliminary data.</text>
</comment>